<dbReference type="OrthoDB" id="436852at2759"/>
<dbReference type="InterPro" id="IPR019786">
    <property type="entry name" value="Zinc_finger_PHD-type_CS"/>
</dbReference>
<comment type="caution">
    <text evidence="5">The sequence shown here is derived from an EMBL/GenBank/DDBJ whole genome shotgun (WGS) entry which is preliminary data.</text>
</comment>
<feature type="domain" description="Zinc finger PHD-type" evidence="4">
    <location>
        <begin position="602"/>
        <end position="648"/>
    </location>
</feature>
<dbReference type="InterPro" id="IPR057765">
    <property type="entry name" value="MS1-like_ubiquitin"/>
</dbReference>
<keyword evidence="3" id="KW-0862">Zinc</keyword>
<gene>
    <name evidence="5" type="ORF">Taro_041326</name>
</gene>
<name>A0A843WFI1_COLES</name>
<dbReference type="PROSITE" id="PS01359">
    <property type="entry name" value="ZF_PHD_1"/>
    <property type="match status" value="1"/>
</dbReference>
<dbReference type="SMART" id="SM00249">
    <property type="entry name" value="PHD"/>
    <property type="match status" value="1"/>
</dbReference>
<dbReference type="PANTHER" id="PTHR46201">
    <property type="entry name" value="PHD FINGER PROTEIN MALE MEIOCYTE DEATH 1-RELATED"/>
    <property type="match status" value="1"/>
</dbReference>
<evidence type="ECO:0000256" key="3">
    <source>
        <dbReference type="ARBA" id="ARBA00022833"/>
    </source>
</evidence>
<evidence type="ECO:0000256" key="2">
    <source>
        <dbReference type="ARBA" id="ARBA00022771"/>
    </source>
</evidence>
<dbReference type="InterPro" id="IPR001965">
    <property type="entry name" value="Znf_PHD"/>
</dbReference>
<proteinExistence type="predicted"/>
<protein>
    <recommendedName>
        <fullName evidence="4">Zinc finger PHD-type domain-containing protein</fullName>
    </recommendedName>
</protein>
<dbReference type="Pfam" id="PF25874">
    <property type="entry name" value="WHD_plant_repro"/>
    <property type="match status" value="1"/>
</dbReference>
<dbReference type="InterPro" id="IPR059080">
    <property type="entry name" value="WHD_PTC1"/>
</dbReference>
<evidence type="ECO:0000256" key="1">
    <source>
        <dbReference type="ARBA" id="ARBA00022723"/>
    </source>
</evidence>
<dbReference type="InterPro" id="IPR011011">
    <property type="entry name" value="Znf_FYVE_PHD"/>
</dbReference>
<dbReference type="InterPro" id="IPR013083">
    <property type="entry name" value="Znf_RING/FYVE/PHD"/>
</dbReference>
<sequence>MHSGNGTSKKRRRGSRIFRLKTFCDPGHPVHFKAGSSFQENVSSLLEFGNQEESLHGPATRCWSFQLEVHRNPPSSVLLFVVEEMVEKSHPLRCQHCSFIGWGHHMICRKRFHFLLPSKNAFLRSNEHNCKVSGKSPLVAMRESRLMEVQGLLMHGVVHSNGFGHLLCVNGIEAGSEILSGCQIVELWDRICKGLELRKVSLMDTARKGAMDLRLIHGVAYGEPWFGLWGYRFDRGGYGVTLQMYQRSVDALRRLPLCFLLPHYGSSRPELAFIITKYQAMASHSLVTLGHLLQFMLDLKGRLLPDAFAAMDYRRITMEPACRWSTRRLEMAAQVIVDALRRANFRWVSRQDVREAARAYVGDTGLLDFVLKSLGNQVVGNYVVRRMVNPATKILQYCLEDVSGEMATVSGPKPPGGDPRSERVVRLQTTRVQLKKDLFSLYKYVLMDQNPAPATGVFAAVPVAVKTILDTKLLVKDYWKDPALESKVGGEDRSIKLLCTVHPSIGAGGEGRRQALPPYELLTLPGHATIGNLKMAVERTFRDMYLGLTTFAAKKVVDVDAEDSELVFGKIETGSRLVISGTVDRGAVGREGTYEGCDRAVDCRCGVKEEDGERMVGCDICGVWQHTRCAGRADGEGLLAFFICGQCQHDIALLPSFLP</sequence>
<accession>A0A843WFI1</accession>
<keyword evidence="2" id="KW-0863">Zinc-finger</keyword>
<dbReference type="Proteomes" id="UP000652761">
    <property type="component" value="Unassembled WGS sequence"/>
</dbReference>
<dbReference type="SUPFAM" id="SSF57903">
    <property type="entry name" value="FYVE/PHD zinc finger"/>
    <property type="match status" value="1"/>
</dbReference>
<keyword evidence="6" id="KW-1185">Reference proteome</keyword>
<dbReference type="PANTHER" id="PTHR46201:SF1">
    <property type="entry name" value="PHD FINGER PROTEIN MALE STERILITY 1"/>
    <property type="match status" value="1"/>
</dbReference>
<dbReference type="Gene3D" id="3.30.40.10">
    <property type="entry name" value="Zinc/RING finger domain, C3HC4 (zinc finger)"/>
    <property type="match status" value="1"/>
</dbReference>
<dbReference type="GO" id="GO:0008270">
    <property type="term" value="F:zinc ion binding"/>
    <property type="evidence" value="ECO:0007669"/>
    <property type="project" value="UniProtKB-KW"/>
</dbReference>
<keyword evidence="1" id="KW-0479">Metal-binding</keyword>
<dbReference type="Pfam" id="PF25565">
    <property type="entry name" value="Ubiquitin_At1g33420"/>
    <property type="match status" value="1"/>
</dbReference>
<evidence type="ECO:0000313" key="5">
    <source>
        <dbReference type="EMBL" id="MQM08469.1"/>
    </source>
</evidence>
<dbReference type="AlphaFoldDB" id="A0A843WFI1"/>
<evidence type="ECO:0000259" key="4">
    <source>
        <dbReference type="SMART" id="SM00249"/>
    </source>
</evidence>
<organism evidence="5 6">
    <name type="scientific">Colocasia esculenta</name>
    <name type="common">Wild taro</name>
    <name type="synonym">Arum esculentum</name>
    <dbReference type="NCBI Taxonomy" id="4460"/>
    <lineage>
        <taxon>Eukaryota</taxon>
        <taxon>Viridiplantae</taxon>
        <taxon>Streptophyta</taxon>
        <taxon>Embryophyta</taxon>
        <taxon>Tracheophyta</taxon>
        <taxon>Spermatophyta</taxon>
        <taxon>Magnoliopsida</taxon>
        <taxon>Liliopsida</taxon>
        <taxon>Araceae</taxon>
        <taxon>Aroideae</taxon>
        <taxon>Colocasieae</taxon>
        <taxon>Colocasia</taxon>
    </lineage>
</organism>
<evidence type="ECO:0000313" key="6">
    <source>
        <dbReference type="Proteomes" id="UP000652761"/>
    </source>
</evidence>
<dbReference type="EMBL" id="NMUH01004130">
    <property type="protein sequence ID" value="MQM08469.1"/>
    <property type="molecule type" value="Genomic_DNA"/>
</dbReference>
<reference evidence="5" key="1">
    <citation type="submission" date="2017-07" db="EMBL/GenBank/DDBJ databases">
        <title>Taro Niue Genome Assembly and Annotation.</title>
        <authorList>
            <person name="Atibalentja N."/>
            <person name="Keating K."/>
            <person name="Fields C.J."/>
        </authorList>
    </citation>
    <scope>NUCLEOTIDE SEQUENCE</scope>
    <source>
        <strain evidence="5">Niue_2</strain>
        <tissue evidence="5">Leaf</tissue>
    </source>
</reference>